<dbReference type="PANTHER" id="PTHR40077:SF1">
    <property type="entry name" value="MEMBRANE PROTEIN"/>
    <property type="match status" value="1"/>
</dbReference>
<evidence type="ECO:0000313" key="8">
    <source>
        <dbReference type="EMBL" id="ALO66605.1"/>
    </source>
</evidence>
<feature type="transmembrane region" description="Helical" evidence="6">
    <location>
        <begin position="12"/>
        <end position="31"/>
    </location>
</feature>
<dbReference type="InterPro" id="IPR023845">
    <property type="entry name" value="DUF3817_TM"/>
</dbReference>
<evidence type="ECO:0000259" key="7">
    <source>
        <dbReference type="Pfam" id="PF12823"/>
    </source>
</evidence>
<dbReference type="GO" id="GO:0005886">
    <property type="term" value="C:plasma membrane"/>
    <property type="evidence" value="ECO:0007669"/>
    <property type="project" value="UniProtKB-SubCell"/>
</dbReference>
<evidence type="ECO:0000256" key="2">
    <source>
        <dbReference type="ARBA" id="ARBA00022475"/>
    </source>
</evidence>
<keyword evidence="2" id="KW-1003">Cell membrane</keyword>
<gene>
    <name evidence="8" type="ORF">AS189_09035</name>
</gene>
<comment type="subcellular location">
    <subcellularLocation>
        <location evidence="1">Cell membrane</location>
        <topology evidence="1">Multi-pass membrane protein</topology>
    </subcellularLocation>
</comment>
<feature type="transmembrane region" description="Helical" evidence="6">
    <location>
        <begin position="43"/>
        <end position="61"/>
    </location>
</feature>
<organism evidence="8 9">
    <name type="scientific">Arthrobacter alpinus</name>
    <dbReference type="NCBI Taxonomy" id="656366"/>
    <lineage>
        <taxon>Bacteria</taxon>
        <taxon>Bacillati</taxon>
        <taxon>Actinomycetota</taxon>
        <taxon>Actinomycetes</taxon>
        <taxon>Micrococcales</taxon>
        <taxon>Micrococcaceae</taxon>
        <taxon>Arthrobacter</taxon>
    </lineage>
</organism>
<dbReference type="PANTHER" id="PTHR40077">
    <property type="entry name" value="MEMBRANE PROTEIN-RELATED"/>
    <property type="match status" value="1"/>
</dbReference>
<name>A0A0S2LYR1_9MICC</name>
<dbReference type="Proteomes" id="UP000059574">
    <property type="component" value="Chromosome"/>
</dbReference>
<keyword evidence="5 6" id="KW-0472">Membrane</keyword>
<keyword evidence="3 6" id="KW-0812">Transmembrane</keyword>
<evidence type="ECO:0000256" key="6">
    <source>
        <dbReference type="SAM" id="Phobius"/>
    </source>
</evidence>
<feature type="domain" description="DUF3817" evidence="7">
    <location>
        <begin position="6"/>
        <end position="92"/>
    </location>
</feature>
<accession>A0A0S2LYR1</accession>
<evidence type="ECO:0000256" key="1">
    <source>
        <dbReference type="ARBA" id="ARBA00004651"/>
    </source>
</evidence>
<evidence type="ECO:0000256" key="4">
    <source>
        <dbReference type="ARBA" id="ARBA00022989"/>
    </source>
</evidence>
<reference evidence="8 9" key="2">
    <citation type="journal article" date="2016" name="J. Biotechnol.">
        <title>Complete genome sequence of Arthrobacter alpinus ERGS4:06, a yellow pigmented bacterium tolerant to cold and radiations isolated from Sikkim Himalaya.</title>
        <authorList>
            <person name="Kumar R."/>
            <person name="Singh D."/>
            <person name="Swarnkar M.K."/>
            <person name="Singh A.K."/>
            <person name="Kumar S."/>
        </authorList>
    </citation>
    <scope>NUCLEOTIDE SEQUENCE [LARGE SCALE GENOMIC DNA]</scope>
    <source>
        <strain evidence="8 9">ERGS4:06</strain>
    </source>
</reference>
<evidence type="ECO:0000256" key="3">
    <source>
        <dbReference type="ARBA" id="ARBA00022692"/>
    </source>
</evidence>
<proteinExistence type="predicted"/>
<keyword evidence="4 6" id="KW-1133">Transmembrane helix</keyword>
<dbReference type="Pfam" id="PF12823">
    <property type="entry name" value="DUF3817"/>
    <property type="match status" value="1"/>
</dbReference>
<reference evidence="9" key="1">
    <citation type="submission" date="2015-11" db="EMBL/GenBank/DDBJ databases">
        <authorList>
            <person name="Kumar R."/>
            <person name="Singh D."/>
            <person name="Swarnkar M.K."/>
            <person name="Singh A.K."/>
            <person name="Kumar S."/>
        </authorList>
    </citation>
    <scope>NUCLEOTIDE SEQUENCE [LARGE SCALE GENOMIC DNA]</scope>
    <source>
        <strain evidence="9">ERGS4:06</strain>
    </source>
</reference>
<protein>
    <recommendedName>
        <fullName evidence="7">DUF3817 domain-containing protein</fullName>
    </recommendedName>
</protein>
<feature type="transmembrane region" description="Helical" evidence="6">
    <location>
        <begin position="126"/>
        <end position="147"/>
    </location>
</feature>
<dbReference type="AlphaFoldDB" id="A0A0S2LYR1"/>
<evidence type="ECO:0000313" key="9">
    <source>
        <dbReference type="Proteomes" id="UP000059574"/>
    </source>
</evidence>
<sequence>MTPRIFYRTIAIAEAITWTLLIAAMIMKYVLKVGDWPVSIGGFAHGLVFIAYVTTAVLVGLNQRWPKRQIVGAAATAFVPYLTIPFDKWLEKKNMLDGGWRTTATDHPRDSHWVNVVLRWMLNRPVLLSMVFVVFVGGVMATMLFVGPPGGGA</sequence>
<dbReference type="OrthoDB" id="3396203at2"/>
<dbReference type="RefSeq" id="WP_062287731.1">
    <property type="nucleotide sequence ID" value="NZ_CP013200.1"/>
</dbReference>
<evidence type="ECO:0000256" key="5">
    <source>
        <dbReference type="ARBA" id="ARBA00023136"/>
    </source>
</evidence>
<dbReference type="NCBIfam" id="TIGR03954">
    <property type="entry name" value="integ_memb_HG"/>
    <property type="match status" value="1"/>
</dbReference>
<dbReference type="EMBL" id="CP013200">
    <property type="protein sequence ID" value="ALO66605.1"/>
    <property type="molecule type" value="Genomic_DNA"/>
</dbReference>